<dbReference type="InterPro" id="IPR009057">
    <property type="entry name" value="Homeodomain-like_sf"/>
</dbReference>
<dbReference type="Gene3D" id="1.10.357.10">
    <property type="entry name" value="Tetracycline Repressor, domain 2"/>
    <property type="match status" value="1"/>
</dbReference>
<feature type="domain" description="HTH tetR-type" evidence="4">
    <location>
        <begin position="6"/>
        <end position="66"/>
    </location>
</feature>
<dbReference type="EMBL" id="UOEK01000607">
    <property type="protein sequence ID" value="VAW09551.1"/>
    <property type="molecule type" value="Genomic_DNA"/>
</dbReference>
<evidence type="ECO:0000259" key="4">
    <source>
        <dbReference type="PROSITE" id="PS50977"/>
    </source>
</evidence>
<dbReference type="SUPFAM" id="SSF46689">
    <property type="entry name" value="Homeodomain-like"/>
    <property type="match status" value="1"/>
</dbReference>
<dbReference type="PANTHER" id="PTHR47506">
    <property type="entry name" value="TRANSCRIPTIONAL REGULATORY PROTEIN"/>
    <property type="match status" value="1"/>
</dbReference>
<evidence type="ECO:0000256" key="3">
    <source>
        <dbReference type="ARBA" id="ARBA00023163"/>
    </source>
</evidence>
<proteinExistence type="predicted"/>
<dbReference type="GO" id="GO:0003677">
    <property type="term" value="F:DNA binding"/>
    <property type="evidence" value="ECO:0007669"/>
    <property type="project" value="UniProtKB-KW"/>
</dbReference>
<dbReference type="Pfam" id="PF00440">
    <property type="entry name" value="TetR_N"/>
    <property type="match status" value="1"/>
</dbReference>
<keyword evidence="3" id="KW-0804">Transcription</keyword>
<dbReference type="PROSITE" id="PS50977">
    <property type="entry name" value="HTH_TETR_2"/>
    <property type="match status" value="1"/>
</dbReference>
<organism evidence="5">
    <name type="scientific">hydrothermal vent metagenome</name>
    <dbReference type="NCBI Taxonomy" id="652676"/>
    <lineage>
        <taxon>unclassified sequences</taxon>
        <taxon>metagenomes</taxon>
        <taxon>ecological metagenomes</taxon>
    </lineage>
</organism>
<protein>
    <recommendedName>
        <fullName evidence="4">HTH tetR-type domain-containing protein</fullName>
    </recommendedName>
</protein>
<keyword evidence="2" id="KW-0238">DNA-binding</keyword>
<dbReference type="InterPro" id="IPR001647">
    <property type="entry name" value="HTH_TetR"/>
</dbReference>
<accession>A0A3B0ST69</accession>
<evidence type="ECO:0000256" key="1">
    <source>
        <dbReference type="ARBA" id="ARBA00023015"/>
    </source>
</evidence>
<dbReference type="AlphaFoldDB" id="A0A3B0ST69"/>
<keyword evidence="1" id="KW-0805">Transcription regulation</keyword>
<dbReference type="PANTHER" id="PTHR47506:SF6">
    <property type="entry name" value="HTH-TYPE TRANSCRIPTIONAL REPRESSOR NEMR"/>
    <property type="match status" value="1"/>
</dbReference>
<evidence type="ECO:0000256" key="2">
    <source>
        <dbReference type="ARBA" id="ARBA00023125"/>
    </source>
</evidence>
<sequence length="202" mass="22212">MSRPTKYDADTILDASLAVAVERGPSEFTVAEIARKMHAPSGSIYHRFSGKDVLIGALWLRAVERFQDGFLAAVSIEDPLTAAVSAATHVVQWSRNDLDHARLLLVHRSADFLSSGWPEELQHRNETQRAAVTTGMRKLTKRLGATHADGRARVRFAVMSVPYGAVRPALAAGRRPETRVEQLVEETALALLMPLVRGGDHR</sequence>
<reference evidence="5" key="1">
    <citation type="submission" date="2018-06" db="EMBL/GenBank/DDBJ databases">
        <authorList>
            <person name="Zhirakovskaya E."/>
        </authorList>
    </citation>
    <scope>NUCLEOTIDE SEQUENCE</scope>
</reference>
<evidence type="ECO:0000313" key="5">
    <source>
        <dbReference type="EMBL" id="VAW09551.1"/>
    </source>
</evidence>
<gene>
    <name evidence="5" type="ORF">MNBD_ACTINO02-167</name>
</gene>
<name>A0A3B0ST69_9ZZZZ</name>